<evidence type="ECO:0000256" key="2">
    <source>
        <dbReference type="HAMAP-Rule" id="MF_00163"/>
    </source>
</evidence>
<protein>
    <recommendedName>
        <fullName evidence="2">Peptide deformylase</fullName>
        <shortName evidence="2">PDF</shortName>
        <ecNumber evidence="2">3.5.1.88</ecNumber>
    </recommendedName>
    <alternativeName>
        <fullName evidence="2">Polypeptide deformylase</fullName>
    </alternativeName>
</protein>
<keyword evidence="2" id="KW-0408">Iron</keyword>
<keyword evidence="2 4" id="KW-0378">Hydrolase</keyword>
<comment type="caution">
    <text evidence="4">The sequence shown here is derived from an EMBL/GenBank/DDBJ whole genome shotgun (WGS) entry which is preliminary data.</text>
</comment>
<name>A0A7W7MWQ7_9ACTN</name>
<feature type="binding site" evidence="2">
    <location>
        <position position="137"/>
    </location>
    <ligand>
        <name>Fe cation</name>
        <dbReference type="ChEBI" id="CHEBI:24875"/>
    </ligand>
</feature>
<dbReference type="EMBL" id="JACHMV010000001">
    <property type="protein sequence ID" value="MBB4773976.1"/>
    <property type="molecule type" value="Genomic_DNA"/>
</dbReference>
<evidence type="ECO:0000313" key="4">
    <source>
        <dbReference type="EMBL" id="MBB4773976.1"/>
    </source>
</evidence>
<dbReference type="HAMAP" id="MF_00163">
    <property type="entry name" value="Pep_deformylase"/>
    <property type="match status" value="1"/>
</dbReference>
<dbReference type="InterPro" id="IPR023635">
    <property type="entry name" value="Peptide_deformylase"/>
</dbReference>
<reference evidence="3 6" key="1">
    <citation type="journal article" date="2019" name="Int. J. Syst. Evol. Microbiol.">
        <title>The Global Catalogue of Microorganisms (GCM) 10K type strain sequencing project: providing services to taxonomists for standard genome sequencing and annotation.</title>
        <authorList>
            <consortium name="The Broad Institute Genomics Platform"/>
            <consortium name="The Broad Institute Genome Sequencing Center for Infectious Disease"/>
            <person name="Wu L."/>
            <person name="Ma J."/>
        </authorList>
    </citation>
    <scope>NUCLEOTIDE SEQUENCE [LARGE SCALE GENOMIC DNA]</scope>
    <source>
        <strain evidence="3 6">JCM 10667</strain>
    </source>
</reference>
<gene>
    <name evidence="2" type="primary">def</name>
    <name evidence="4" type="ORF">F4557_002394</name>
    <name evidence="3" type="ORF">GCM10009546_19630</name>
</gene>
<feature type="active site" evidence="2">
    <location>
        <position position="138"/>
    </location>
</feature>
<dbReference type="EMBL" id="BAAAHD010000019">
    <property type="protein sequence ID" value="GAA0557653.1"/>
    <property type="molecule type" value="Genomic_DNA"/>
</dbReference>
<dbReference type="GO" id="GO:0046872">
    <property type="term" value="F:metal ion binding"/>
    <property type="evidence" value="ECO:0007669"/>
    <property type="project" value="UniProtKB-KW"/>
</dbReference>
<dbReference type="Proteomes" id="UP000549343">
    <property type="component" value="Unassembled WGS sequence"/>
</dbReference>
<evidence type="ECO:0000313" key="6">
    <source>
        <dbReference type="Proteomes" id="UP001501427"/>
    </source>
</evidence>
<evidence type="ECO:0000313" key="3">
    <source>
        <dbReference type="EMBL" id="GAA0557653.1"/>
    </source>
</evidence>
<dbReference type="SUPFAM" id="SSF56420">
    <property type="entry name" value="Peptide deformylase"/>
    <property type="match status" value="1"/>
</dbReference>
<dbReference type="Pfam" id="PF01327">
    <property type="entry name" value="Pep_deformylase"/>
    <property type="match status" value="1"/>
</dbReference>
<comment type="catalytic activity">
    <reaction evidence="2">
        <text>N-terminal N-formyl-L-methionyl-[peptide] + H2O = N-terminal L-methionyl-[peptide] + formate</text>
        <dbReference type="Rhea" id="RHEA:24420"/>
        <dbReference type="Rhea" id="RHEA-COMP:10639"/>
        <dbReference type="Rhea" id="RHEA-COMP:10640"/>
        <dbReference type="ChEBI" id="CHEBI:15377"/>
        <dbReference type="ChEBI" id="CHEBI:15740"/>
        <dbReference type="ChEBI" id="CHEBI:49298"/>
        <dbReference type="ChEBI" id="CHEBI:64731"/>
        <dbReference type="EC" id="3.5.1.88"/>
    </reaction>
</comment>
<organism evidence="4 5">
    <name type="scientific">Actinomadura livida</name>
    <dbReference type="NCBI Taxonomy" id="79909"/>
    <lineage>
        <taxon>Bacteria</taxon>
        <taxon>Bacillati</taxon>
        <taxon>Actinomycetota</taxon>
        <taxon>Actinomycetes</taxon>
        <taxon>Streptosporangiales</taxon>
        <taxon>Thermomonosporaceae</taxon>
        <taxon>Actinomadura</taxon>
    </lineage>
</organism>
<feature type="binding site" evidence="2">
    <location>
        <position position="141"/>
    </location>
    <ligand>
        <name>Fe cation</name>
        <dbReference type="ChEBI" id="CHEBI:24875"/>
    </ligand>
</feature>
<evidence type="ECO:0000313" key="5">
    <source>
        <dbReference type="Proteomes" id="UP000549343"/>
    </source>
</evidence>
<dbReference type="PANTHER" id="PTHR10458:SF22">
    <property type="entry name" value="PEPTIDE DEFORMYLASE"/>
    <property type="match status" value="1"/>
</dbReference>
<reference evidence="3" key="3">
    <citation type="submission" date="2023-12" db="EMBL/GenBank/DDBJ databases">
        <authorList>
            <person name="Sun Q."/>
            <person name="Inoue M."/>
        </authorList>
    </citation>
    <scope>NUCLEOTIDE SEQUENCE</scope>
    <source>
        <strain evidence="3">JCM 10667</strain>
    </source>
</reference>
<comment type="similarity">
    <text evidence="1 2">Belongs to the polypeptide deformylase family.</text>
</comment>
<dbReference type="PIRSF" id="PIRSF004749">
    <property type="entry name" value="Pep_def"/>
    <property type="match status" value="1"/>
</dbReference>
<proteinExistence type="inferred from homology"/>
<dbReference type="GO" id="GO:0042586">
    <property type="term" value="F:peptide deformylase activity"/>
    <property type="evidence" value="ECO:0007669"/>
    <property type="project" value="UniProtKB-UniRule"/>
</dbReference>
<dbReference type="RefSeq" id="WP_184882392.1">
    <property type="nucleotide sequence ID" value="NZ_BAAAHD010000019.1"/>
</dbReference>
<reference evidence="4 5" key="2">
    <citation type="submission" date="2020-08" db="EMBL/GenBank/DDBJ databases">
        <title>Sequencing the genomes of 1000 actinobacteria strains.</title>
        <authorList>
            <person name="Klenk H.-P."/>
        </authorList>
    </citation>
    <scope>NUCLEOTIDE SEQUENCE [LARGE SCALE GENOMIC DNA]</scope>
    <source>
        <strain evidence="4 5">DSM 44772</strain>
    </source>
</reference>
<keyword evidence="2" id="KW-0479">Metal-binding</keyword>
<dbReference type="Gene3D" id="3.90.45.10">
    <property type="entry name" value="Peptide deformylase"/>
    <property type="match status" value="1"/>
</dbReference>
<evidence type="ECO:0000256" key="1">
    <source>
        <dbReference type="ARBA" id="ARBA00010759"/>
    </source>
</evidence>
<dbReference type="PRINTS" id="PR01576">
    <property type="entry name" value="PDEFORMYLASE"/>
</dbReference>
<sequence length="175" mass="19693">MAVRPTVQLGDPLLRTPCAEIRDPGGAETAELVTDLADTLADWVRRTGYGRGIAAPQIGAPVRLVYLHLDRPWVLVNPAIVARSESTWEPWDACLSFSVEIFCKVRRSTWVDVTYTSPGGERHDLRADGELGELLQHEIDHLDGVVAVDRMTSVETLCMRSEFERRHRAESPYRR</sequence>
<feature type="binding site" evidence="2">
    <location>
        <position position="94"/>
    </location>
    <ligand>
        <name>Fe cation</name>
        <dbReference type="ChEBI" id="CHEBI:24875"/>
    </ligand>
</feature>
<keyword evidence="6" id="KW-1185">Reference proteome</keyword>
<keyword evidence="2" id="KW-0648">Protein biosynthesis</keyword>
<accession>A0A7W7MWQ7</accession>
<dbReference type="GO" id="GO:0006412">
    <property type="term" value="P:translation"/>
    <property type="evidence" value="ECO:0007669"/>
    <property type="project" value="UniProtKB-UniRule"/>
</dbReference>
<dbReference type="CDD" id="cd00487">
    <property type="entry name" value="Pep_deformylase"/>
    <property type="match status" value="1"/>
</dbReference>
<dbReference type="AlphaFoldDB" id="A0A7W7MWQ7"/>
<dbReference type="EC" id="3.5.1.88" evidence="2"/>
<dbReference type="InterPro" id="IPR036821">
    <property type="entry name" value="Peptide_deformylase_sf"/>
</dbReference>
<comment type="function">
    <text evidence="2">Removes the formyl group from the N-terminal Met of newly synthesized proteins. Requires at least a dipeptide for an efficient rate of reaction. N-terminal L-methionine is a prerequisite for activity but the enzyme has broad specificity at other positions.</text>
</comment>
<dbReference type="PANTHER" id="PTHR10458">
    <property type="entry name" value="PEPTIDE DEFORMYLASE"/>
    <property type="match status" value="1"/>
</dbReference>
<comment type="cofactor">
    <cofactor evidence="2">
        <name>Fe(2+)</name>
        <dbReference type="ChEBI" id="CHEBI:29033"/>
    </cofactor>
    <text evidence="2">Binds 1 Fe(2+) ion.</text>
</comment>
<dbReference type="Proteomes" id="UP001501427">
    <property type="component" value="Unassembled WGS sequence"/>
</dbReference>